<keyword evidence="2" id="KW-0808">Transferase</keyword>
<dbReference type="RefSeq" id="WP_086963640.1">
    <property type="nucleotide sequence ID" value="NZ_CP021376.1"/>
</dbReference>
<evidence type="ECO:0000313" key="7">
    <source>
        <dbReference type="Proteomes" id="UP000243793"/>
    </source>
</evidence>
<comment type="similarity">
    <text evidence="1">Belongs to the HipA Ser/Thr kinase family.</text>
</comment>
<evidence type="ECO:0000256" key="1">
    <source>
        <dbReference type="ARBA" id="ARBA00010164"/>
    </source>
</evidence>
<reference evidence="7" key="1">
    <citation type="submission" date="2017-05" db="EMBL/GenBank/DDBJ databases">
        <authorList>
            <person name="Sung H."/>
        </authorList>
    </citation>
    <scope>NUCLEOTIDE SEQUENCE [LARGE SCALE GENOMIC DNA]</scope>
    <source>
        <strain evidence="7">AMac2203</strain>
    </source>
</reference>
<protein>
    <submittedName>
        <fullName evidence="6">Phosphatidylinositol kinase</fullName>
    </submittedName>
</protein>
<dbReference type="Pfam" id="PF13657">
    <property type="entry name" value="Couple_hipA"/>
    <property type="match status" value="1"/>
</dbReference>
<evidence type="ECO:0000256" key="2">
    <source>
        <dbReference type="ARBA" id="ARBA00022679"/>
    </source>
</evidence>
<feature type="domain" description="HipA-like C-terminal" evidence="4">
    <location>
        <begin position="139"/>
        <end position="354"/>
    </location>
</feature>
<dbReference type="GO" id="GO:0005829">
    <property type="term" value="C:cytosol"/>
    <property type="evidence" value="ECO:0007669"/>
    <property type="project" value="TreeGrafter"/>
</dbReference>
<evidence type="ECO:0000256" key="3">
    <source>
        <dbReference type="ARBA" id="ARBA00022777"/>
    </source>
</evidence>
<dbReference type="Proteomes" id="UP000243793">
    <property type="component" value="Chromosome"/>
</dbReference>
<organism evidence="6 7">
    <name type="scientific">Oceanisphaera avium</name>
    <dbReference type="NCBI Taxonomy" id="1903694"/>
    <lineage>
        <taxon>Bacteria</taxon>
        <taxon>Pseudomonadati</taxon>
        <taxon>Pseudomonadota</taxon>
        <taxon>Gammaproteobacteria</taxon>
        <taxon>Aeromonadales</taxon>
        <taxon>Aeromonadaceae</taxon>
        <taxon>Oceanisphaera</taxon>
    </lineage>
</organism>
<dbReference type="AlphaFoldDB" id="A0A1Y0CY39"/>
<dbReference type="NCBIfam" id="TIGR03071">
    <property type="entry name" value="couple_hipA"/>
    <property type="match status" value="1"/>
</dbReference>
<evidence type="ECO:0000313" key="6">
    <source>
        <dbReference type="EMBL" id="ART79765.1"/>
    </source>
</evidence>
<dbReference type="PANTHER" id="PTHR37419">
    <property type="entry name" value="SERINE/THREONINE-PROTEIN KINASE TOXIN HIPA"/>
    <property type="match status" value="1"/>
</dbReference>
<dbReference type="InterPro" id="IPR052028">
    <property type="entry name" value="HipA_Ser/Thr_kinase"/>
</dbReference>
<dbReference type="KEGG" id="ocm:CBP12_06030"/>
<keyword evidence="7" id="KW-1185">Reference proteome</keyword>
<dbReference type="InterPro" id="IPR012893">
    <property type="entry name" value="HipA-like_C"/>
</dbReference>
<dbReference type="InterPro" id="IPR017508">
    <property type="entry name" value="HipA_N1"/>
</dbReference>
<evidence type="ECO:0000259" key="5">
    <source>
        <dbReference type="Pfam" id="PF13657"/>
    </source>
</evidence>
<dbReference type="Gene3D" id="1.10.1070.20">
    <property type="match status" value="1"/>
</dbReference>
<dbReference type="Pfam" id="PF07804">
    <property type="entry name" value="HipA_C"/>
    <property type="match status" value="1"/>
</dbReference>
<dbReference type="OrthoDB" id="9805913at2"/>
<keyword evidence="3 6" id="KW-0418">Kinase</keyword>
<dbReference type="GO" id="GO:0004674">
    <property type="term" value="F:protein serine/threonine kinase activity"/>
    <property type="evidence" value="ECO:0007669"/>
    <property type="project" value="TreeGrafter"/>
</dbReference>
<sequence length="390" mass="43861">MAINKKSLSVRVAGQAAGELFNEQNEFIFRYDSDAAQQDFVSLTMPVRGRDYSHSALPPLFEMHLPEGYLLSVLQRHFAKLNGADDLSLLKLLAPSVRGRVHYQTNTDTTQPLELTDLLSPAAGLFDELVARFALHSPVSGVQPKVLAQIQDKATLCIEDYIVKAWGPDYPQLALNEYWCMRVLKAAGITVPEFYLSDDGALFIMKRFDFTSSGQWLGFEDMCVLAAKSRQQKYEGSYEQLAKTIANFVSPAHKVTALQQFFKMLVLNNRLQNGDAHLKNFGLLYEDIYNIWLAPAFDVVSTTAYIKNDVSALTLMGSRKWWARKHLLTFGVQHCALTQAQANALYDECEQAMQRVATQIQQALVTEEVADKQQILTHLLSCLTPDQIIE</sequence>
<feature type="domain" description="HipA N-terminal subdomain 1" evidence="5">
    <location>
        <begin position="8"/>
        <end position="103"/>
    </location>
</feature>
<accession>A0A1Y0CY39</accession>
<proteinExistence type="inferred from homology"/>
<evidence type="ECO:0000259" key="4">
    <source>
        <dbReference type="Pfam" id="PF07804"/>
    </source>
</evidence>
<gene>
    <name evidence="6" type="ORF">CBP12_06030</name>
</gene>
<dbReference type="PANTHER" id="PTHR37419:SF1">
    <property type="entry name" value="SERINE_THREONINE-PROTEIN KINASE TOXIN HIPA"/>
    <property type="match status" value="1"/>
</dbReference>
<dbReference type="EMBL" id="CP021376">
    <property type="protein sequence ID" value="ART79765.1"/>
    <property type="molecule type" value="Genomic_DNA"/>
</dbReference>
<name>A0A1Y0CY39_9GAMM</name>